<organism evidence="3 4">
    <name type="scientific">Parashewanella curva</name>
    <dbReference type="NCBI Taxonomy" id="2338552"/>
    <lineage>
        <taxon>Bacteria</taxon>
        <taxon>Pseudomonadati</taxon>
        <taxon>Pseudomonadota</taxon>
        <taxon>Gammaproteobacteria</taxon>
        <taxon>Alteromonadales</taxon>
        <taxon>Shewanellaceae</taxon>
        <taxon>Parashewanella</taxon>
    </lineage>
</organism>
<keyword evidence="4" id="KW-1185">Reference proteome</keyword>
<protein>
    <submittedName>
        <fullName evidence="3">Ankyrin repeat domain-containing protein</fullName>
    </submittedName>
</protein>
<evidence type="ECO:0000313" key="4">
    <source>
        <dbReference type="Proteomes" id="UP000281474"/>
    </source>
</evidence>
<feature type="region of interest" description="Disordered" evidence="2">
    <location>
        <begin position="158"/>
        <end position="214"/>
    </location>
</feature>
<dbReference type="SUPFAM" id="SSF48403">
    <property type="entry name" value="Ankyrin repeat"/>
    <property type="match status" value="1"/>
</dbReference>
<dbReference type="OrthoDB" id="5787340at2"/>
<dbReference type="AlphaFoldDB" id="A0A3L8PVS4"/>
<keyword evidence="1" id="KW-0040">ANK repeat</keyword>
<dbReference type="RefSeq" id="WP_121839255.1">
    <property type="nucleotide sequence ID" value="NZ_ML014783.1"/>
</dbReference>
<name>A0A3L8PVS4_9GAMM</name>
<feature type="compositionally biased region" description="Basic and acidic residues" evidence="2">
    <location>
        <begin position="188"/>
        <end position="199"/>
    </location>
</feature>
<dbReference type="EMBL" id="QZEI01000034">
    <property type="protein sequence ID" value="RLV59424.1"/>
    <property type="molecule type" value="Genomic_DNA"/>
</dbReference>
<feature type="compositionally biased region" description="Basic residues" evidence="2">
    <location>
        <begin position="178"/>
        <end position="187"/>
    </location>
</feature>
<dbReference type="Gene3D" id="1.25.40.20">
    <property type="entry name" value="Ankyrin repeat-containing domain"/>
    <property type="match status" value="1"/>
</dbReference>
<evidence type="ECO:0000256" key="2">
    <source>
        <dbReference type="SAM" id="MobiDB-lite"/>
    </source>
</evidence>
<accession>A0A3L8PVS4</accession>
<dbReference type="PROSITE" id="PS50297">
    <property type="entry name" value="ANK_REP_REGION"/>
    <property type="match status" value="1"/>
</dbReference>
<reference evidence="3 4" key="1">
    <citation type="submission" date="2018-09" db="EMBL/GenBank/DDBJ databases">
        <title>Phylogeny of the Shewanellaceae, and recommendation for two new genera, Pseudoshewanella and Parashewanella.</title>
        <authorList>
            <person name="Wang G."/>
        </authorList>
    </citation>
    <scope>NUCLEOTIDE SEQUENCE [LARGE SCALE GENOMIC DNA]</scope>
    <source>
        <strain evidence="3 4">C51</strain>
    </source>
</reference>
<dbReference type="PROSITE" id="PS50088">
    <property type="entry name" value="ANK_REPEAT"/>
    <property type="match status" value="1"/>
</dbReference>
<evidence type="ECO:0000256" key="1">
    <source>
        <dbReference type="PROSITE-ProRule" id="PRU00023"/>
    </source>
</evidence>
<dbReference type="InterPro" id="IPR002110">
    <property type="entry name" value="Ankyrin_rpt"/>
</dbReference>
<dbReference type="Proteomes" id="UP000281474">
    <property type="component" value="Unassembled WGS sequence"/>
</dbReference>
<proteinExistence type="predicted"/>
<gene>
    <name evidence="3" type="ORF">D5018_12035</name>
</gene>
<feature type="repeat" description="ANK" evidence="1">
    <location>
        <begin position="306"/>
        <end position="340"/>
    </location>
</feature>
<comment type="caution">
    <text evidence="3">The sequence shown here is derived from an EMBL/GenBank/DDBJ whole genome shotgun (WGS) entry which is preliminary data.</text>
</comment>
<dbReference type="InterPro" id="IPR036770">
    <property type="entry name" value="Ankyrin_rpt-contain_sf"/>
</dbReference>
<evidence type="ECO:0000313" key="3">
    <source>
        <dbReference type="EMBL" id="RLV59424.1"/>
    </source>
</evidence>
<sequence length="419" mass="47676">MASRYAMTSRSETHYQYFTFYGDGFKQHFEELAVKEAETISQFASFHEQNLIGEQSYWASPQAQILAAQNSYKAQPQSDDSIKTRKVEPPLAVVLPKPKIYKTKIKLTSAEFKEAIEQEGFEKVTDVTQIELVADPRKHTSVFDALRIQMDVDQVPSSEEQLDTVYPQANLPNPTKLQPHKSRRTSHKNTDEKSSKEITPKSNTPAHYRPSAAPLASLTPKVEPSISREYTRRHFPAMLLSARIQVDEYQRHHLTQHESSLMQRRDSSANKKHKTIHTCHVKKDSSNLVDALSHLFTITPNEEDSTGKTPLHYAALSKQMPKEGIELLFAQGERLKIQDNLGFTPWQYALLHQPRENISIFIGKLIEQTVDDDSVLDIVAWHYAVEKGSLIPKSLASVKEATLSIYAATLIFADNQYNW</sequence>